<dbReference type="SMART" id="SM00226">
    <property type="entry name" value="LMWPc"/>
    <property type="match status" value="1"/>
</dbReference>
<evidence type="ECO:0000256" key="2">
    <source>
        <dbReference type="SAM" id="SignalP"/>
    </source>
</evidence>
<evidence type="ECO:0000313" key="4">
    <source>
        <dbReference type="EMBL" id="SNT73352.1"/>
    </source>
</evidence>
<feature type="signal peptide" evidence="2">
    <location>
        <begin position="1"/>
        <end position="22"/>
    </location>
</feature>
<dbReference type="PANTHER" id="PTHR43428">
    <property type="entry name" value="ARSENATE REDUCTASE"/>
    <property type="match status" value="1"/>
</dbReference>
<sequence>MKSMVKTVLFACNMNAVRSPMAAALLRAQAGPDLRVDSAGVYEGGLDPFVEIVLAEIGVSLAGHEPKSMRGLDVEAFDLAIALTPEAAAEARRALPREKIEYWPIDNPSEARGGREEILAAYREVRDELRRRLAERFPQFHQKP</sequence>
<dbReference type="GO" id="GO:0046685">
    <property type="term" value="P:response to arsenic-containing substance"/>
    <property type="evidence" value="ECO:0007669"/>
    <property type="project" value="UniProtKB-KW"/>
</dbReference>
<dbReference type="Gene3D" id="3.40.50.2300">
    <property type="match status" value="1"/>
</dbReference>
<name>A0A239PTW4_9PROT</name>
<accession>A0A239PTW4</accession>
<dbReference type="SUPFAM" id="SSF52788">
    <property type="entry name" value="Phosphotyrosine protein phosphatases I"/>
    <property type="match status" value="1"/>
</dbReference>
<dbReference type="AlphaFoldDB" id="A0A239PTW4"/>
<dbReference type="InterPro" id="IPR036196">
    <property type="entry name" value="Ptyr_pPase_sf"/>
</dbReference>
<gene>
    <name evidence="4" type="ORF">SAMN06297382_1751</name>
</gene>
<evidence type="ECO:0000313" key="5">
    <source>
        <dbReference type="Proteomes" id="UP000198346"/>
    </source>
</evidence>
<keyword evidence="1" id="KW-0059">Arsenical resistance</keyword>
<organism evidence="4 5">
    <name type="scientific">Amphiplicatus metriothermophilus</name>
    <dbReference type="NCBI Taxonomy" id="1519374"/>
    <lineage>
        <taxon>Bacteria</taxon>
        <taxon>Pseudomonadati</taxon>
        <taxon>Pseudomonadota</taxon>
        <taxon>Alphaproteobacteria</taxon>
        <taxon>Parvularculales</taxon>
        <taxon>Parvularculaceae</taxon>
        <taxon>Amphiplicatus</taxon>
    </lineage>
</organism>
<dbReference type="InterPro" id="IPR001763">
    <property type="entry name" value="Rhodanese-like_dom"/>
</dbReference>
<dbReference type="Proteomes" id="UP000198346">
    <property type="component" value="Unassembled WGS sequence"/>
</dbReference>
<dbReference type="OrthoDB" id="9799372at2"/>
<proteinExistence type="predicted"/>
<keyword evidence="5" id="KW-1185">Reference proteome</keyword>
<dbReference type="PROSITE" id="PS50206">
    <property type="entry name" value="RHODANESE_3"/>
    <property type="match status" value="1"/>
</dbReference>
<reference evidence="4 5" key="1">
    <citation type="submission" date="2017-07" db="EMBL/GenBank/DDBJ databases">
        <authorList>
            <person name="Sun Z.S."/>
            <person name="Albrecht U."/>
            <person name="Echele G."/>
            <person name="Lee C.C."/>
        </authorList>
    </citation>
    <scope>NUCLEOTIDE SEQUENCE [LARGE SCALE GENOMIC DNA]</scope>
    <source>
        <strain evidence="4 5">CGMCC 1.12710</strain>
    </source>
</reference>
<dbReference type="Pfam" id="PF01451">
    <property type="entry name" value="LMWPc"/>
    <property type="match status" value="1"/>
</dbReference>
<evidence type="ECO:0000256" key="1">
    <source>
        <dbReference type="ARBA" id="ARBA00022849"/>
    </source>
</evidence>
<feature type="chain" id="PRO_5012286163" evidence="2">
    <location>
        <begin position="23"/>
        <end position="144"/>
    </location>
</feature>
<evidence type="ECO:0000259" key="3">
    <source>
        <dbReference type="PROSITE" id="PS50206"/>
    </source>
</evidence>
<feature type="domain" description="Rhodanese" evidence="3">
    <location>
        <begin position="6"/>
        <end position="58"/>
    </location>
</feature>
<protein>
    <submittedName>
        <fullName evidence="4">Protein-tyrosine-phosphatase</fullName>
    </submittedName>
</protein>
<keyword evidence="2" id="KW-0732">Signal</keyword>
<dbReference type="InterPro" id="IPR023485">
    <property type="entry name" value="Ptyr_pPase"/>
</dbReference>
<dbReference type="PANTHER" id="PTHR43428:SF1">
    <property type="entry name" value="ARSENATE REDUCTASE"/>
    <property type="match status" value="1"/>
</dbReference>
<dbReference type="EMBL" id="FZQA01000003">
    <property type="protein sequence ID" value="SNT73352.1"/>
    <property type="molecule type" value="Genomic_DNA"/>
</dbReference>